<comment type="subcellular location">
    <subcellularLocation>
        <location evidence="1 6">Membrane</location>
        <topology evidence="1 6">Multi-pass membrane protein</topology>
    </subcellularLocation>
</comment>
<dbReference type="PANTHER" id="PTHR11101">
    <property type="entry name" value="PHOSPHATE TRANSPORTER"/>
    <property type="match status" value="1"/>
</dbReference>
<keyword evidence="3 6" id="KW-0812">Transmembrane</keyword>
<feature type="transmembrane region" description="Helical" evidence="6">
    <location>
        <begin position="88"/>
        <end position="112"/>
    </location>
</feature>
<sequence>MDILSTYGEILLVLACIFGFFMAWGVGANDVANAMGTSVGSRALTIKQAIIIAMIFEFAGAYLAGGEVTATIRKGIIDSDVFSDAPELLVYGMLSALLAAGTWLLIASLLGWPVSTTHSIVGAIVGFAAVGISPDAVSWGKVGSIVASWVVSPVLAGTISFLLFRSVQRLILNTDDPFGNAKRYIPIYMFAVGWMISMVTLTKGLKHVFKDAGIKLTFLQDAGIAVIAGLVVMGIGILLLRRVGRDDRGTGVVGGRFANVERVFAILMIFTACAMAFAHGSNDVANAVGPLAAVVSTIQSGVVGAKAVMPGWILLLGGAGIVVGLATYGFKVMATIGRKITELTPSRGFAAELGAASTVVLASATGLPISTTHTLVGAVLGVGLARGIGALNLRMISTIFVSWIITLPAGAGIAILFFYFFKGLFG</sequence>
<feature type="transmembrane region" description="Helical" evidence="6">
    <location>
        <begin position="260"/>
        <end position="278"/>
    </location>
</feature>
<evidence type="ECO:0000256" key="3">
    <source>
        <dbReference type="ARBA" id="ARBA00022692"/>
    </source>
</evidence>
<keyword evidence="2 6" id="KW-0813">Transport</keyword>
<feature type="transmembrane region" description="Helical" evidence="6">
    <location>
        <begin position="119"/>
        <end position="139"/>
    </location>
</feature>
<reference evidence="7 8" key="1">
    <citation type="submission" date="2023-04" db="EMBL/GenBank/DDBJ databases">
        <title>Marinobulbifer ophiurae gen. nov., sp. Nov., isolate from tissue of brittle star Ophioplocus japonicus.</title>
        <authorList>
            <person name="Kawano K."/>
            <person name="Sawayama S."/>
            <person name="Nakagawa S."/>
        </authorList>
    </citation>
    <scope>NUCLEOTIDE SEQUENCE [LARGE SCALE GENOMIC DNA]</scope>
    <source>
        <strain evidence="7 8">NKW57</strain>
    </source>
</reference>
<evidence type="ECO:0000256" key="2">
    <source>
        <dbReference type="ARBA" id="ARBA00022448"/>
    </source>
</evidence>
<evidence type="ECO:0000256" key="5">
    <source>
        <dbReference type="ARBA" id="ARBA00023136"/>
    </source>
</evidence>
<evidence type="ECO:0000313" key="8">
    <source>
        <dbReference type="Proteomes" id="UP001224392"/>
    </source>
</evidence>
<keyword evidence="4 6" id="KW-1133">Transmembrane helix</keyword>
<name>A0ABQ6M0N5_9GAMM</name>
<keyword evidence="5 6" id="KW-0472">Membrane</keyword>
<feature type="transmembrane region" description="Helical" evidence="6">
    <location>
        <begin position="309"/>
        <end position="328"/>
    </location>
</feature>
<evidence type="ECO:0000256" key="4">
    <source>
        <dbReference type="ARBA" id="ARBA00022989"/>
    </source>
</evidence>
<dbReference type="InterPro" id="IPR001204">
    <property type="entry name" value="Phos_transporter"/>
</dbReference>
<evidence type="ECO:0000256" key="6">
    <source>
        <dbReference type="RuleBase" id="RU363058"/>
    </source>
</evidence>
<feature type="transmembrane region" description="Helical" evidence="6">
    <location>
        <begin position="6"/>
        <end position="28"/>
    </location>
</feature>
<protein>
    <recommendedName>
        <fullName evidence="6">Phosphate transporter</fullName>
    </recommendedName>
</protein>
<dbReference type="PANTHER" id="PTHR11101:SF80">
    <property type="entry name" value="PHOSPHATE TRANSPORTER"/>
    <property type="match status" value="1"/>
</dbReference>
<feature type="transmembrane region" description="Helical" evidence="6">
    <location>
        <begin position="145"/>
        <end position="164"/>
    </location>
</feature>
<feature type="transmembrane region" description="Helical" evidence="6">
    <location>
        <begin position="400"/>
        <end position="421"/>
    </location>
</feature>
<comment type="similarity">
    <text evidence="6">Belongs to the inorganic phosphate transporter (PiT) (TC 2.A.20) family.</text>
</comment>
<keyword evidence="6" id="KW-0592">Phosphate transport</keyword>
<feature type="transmembrane region" description="Helical" evidence="6">
    <location>
        <begin position="222"/>
        <end position="240"/>
    </location>
</feature>
<comment type="caution">
    <text evidence="7">The sequence shown here is derived from an EMBL/GenBank/DDBJ whole genome shotgun (WGS) entry which is preliminary data.</text>
</comment>
<feature type="transmembrane region" description="Helical" evidence="6">
    <location>
        <begin position="185"/>
        <end position="202"/>
    </location>
</feature>
<feature type="transmembrane region" description="Helical" evidence="6">
    <location>
        <begin position="49"/>
        <end position="68"/>
    </location>
</feature>
<evidence type="ECO:0000256" key="1">
    <source>
        <dbReference type="ARBA" id="ARBA00004141"/>
    </source>
</evidence>
<dbReference type="EMBL" id="BSYJ01000004">
    <property type="protein sequence ID" value="GMG87871.1"/>
    <property type="molecule type" value="Genomic_DNA"/>
</dbReference>
<proteinExistence type="inferred from homology"/>
<dbReference type="Proteomes" id="UP001224392">
    <property type="component" value="Unassembled WGS sequence"/>
</dbReference>
<evidence type="ECO:0000313" key="7">
    <source>
        <dbReference type="EMBL" id="GMG87871.1"/>
    </source>
</evidence>
<dbReference type="RefSeq" id="WP_285764486.1">
    <property type="nucleotide sequence ID" value="NZ_BSYJ01000004.1"/>
</dbReference>
<accession>A0ABQ6M0N5</accession>
<gene>
    <name evidence="7" type="ORF">MNKW57_21920</name>
</gene>
<dbReference type="Pfam" id="PF01384">
    <property type="entry name" value="PHO4"/>
    <property type="match status" value="1"/>
</dbReference>
<organism evidence="7 8">
    <name type="scientific">Biformimicrobium ophioploci</name>
    <dbReference type="NCBI Taxonomy" id="3036711"/>
    <lineage>
        <taxon>Bacteria</taxon>
        <taxon>Pseudomonadati</taxon>
        <taxon>Pseudomonadota</taxon>
        <taxon>Gammaproteobacteria</taxon>
        <taxon>Cellvibrionales</taxon>
        <taxon>Microbulbiferaceae</taxon>
        <taxon>Biformimicrobium</taxon>
    </lineage>
</organism>
<keyword evidence="8" id="KW-1185">Reference proteome</keyword>